<dbReference type="PANTHER" id="PTHR46060">
    <property type="entry name" value="MARINER MOS1 TRANSPOSASE-LIKE PROTEIN"/>
    <property type="match status" value="1"/>
</dbReference>
<keyword evidence="4" id="KW-1185">Reference proteome</keyword>
<evidence type="ECO:0000313" key="3">
    <source>
        <dbReference type="EnsemblMetazoa" id="KAF7493633.1"/>
    </source>
</evidence>
<dbReference type="GO" id="GO:0005634">
    <property type="term" value="C:nucleus"/>
    <property type="evidence" value="ECO:0007669"/>
    <property type="project" value="TreeGrafter"/>
</dbReference>
<proteinExistence type="predicted"/>
<dbReference type="InterPro" id="IPR052709">
    <property type="entry name" value="Transposase-MT_Hybrid"/>
</dbReference>
<dbReference type="GO" id="GO:0003697">
    <property type="term" value="F:single-stranded DNA binding"/>
    <property type="evidence" value="ECO:0007669"/>
    <property type="project" value="TreeGrafter"/>
</dbReference>
<dbReference type="Pfam" id="PF17906">
    <property type="entry name" value="HTH_48"/>
    <property type="match status" value="1"/>
</dbReference>
<dbReference type="GO" id="GO:0003690">
    <property type="term" value="F:double-stranded DNA binding"/>
    <property type="evidence" value="ECO:0007669"/>
    <property type="project" value="TreeGrafter"/>
</dbReference>
<reference evidence="2" key="2">
    <citation type="submission" date="2020-01" db="EMBL/GenBank/DDBJ databases">
        <authorList>
            <person name="Korhonen P.K.K."/>
            <person name="Guangxu M.G."/>
            <person name="Wang T.W."/>
            <person name="Stroehlein A.J.S."/>
            <person name="Young N.D."/>
            <person name="Ang C.-S.A."/>
            <person name="Fernando D.W.F."/>
            <person name="Lu H.L."/>
            <person name="Taylor S.T."/>
            <person name="Ehtesham M.E.M."/>
            <person name="Najaraj S.H.N."/>
            <person name="Harsha G.H.G."/>
            <person name="Madugundu A.M."/>
            <person name="Renuse S.R."/>
            <person name="Holt D.H."/>
            <person name="Pandey A.P."/>
            <person name="Papenfuss A.P."/>
            <person name="Gasser R.B.G."/>
            <person name="Fischer K.F."/>
        </authorList>
    </citation>
    <scope>NUCLEOTIDE SEQUENCE</scope>
    <source>
        <strain evidence="2">SSS_KF_BRIS2020</strain>
    </source>
</reference>
<feature type="domain" description="Mos1 transposase HTH" evidence="1">
    <location>
        <begin position="5"/>
        <end position="53"/>
    </location>
</feature>
<evidence type="ECO:0000313" key="2">
    <source>
        <dbReference type="EMBL" id="KAF7493633.1"/>
    </source>
</evidence>
<dbReference type="OrthoDB" id="6508494at2759"/>
<dbReference type="GO" id="GO:0032259">
    <property type="term" value="P:methylation"/>
    <property type="evidence" value="ECO:0007669"/>
    <property type="project" value="UniProtKB-KW"/>
</dbReference>
<dbReference type="PANTHER" id="PTHR46060:SF2">
    <property type="entry name" value="HISTONE-LYSINE N-METHYLTRANSFERASE SETMAR"/>
    <property type="match status" value="1"/>
</dbReference>
<dbReference type="GO" id="GO:0015074">
    <property type="term" value="P:DNA integration"/>
    <property type="evidence" value="ECO:0007669"/>
    <property type="project" value="TreeGrafter"/>
</dbReference>
<organism evidence="2">
    <name type="scientific">Sarcoptes scabiei</name>
    <name type="common">Itch mite</name>
    <name type="synonym">Acarus scabiei</name>
    <dbReference type="NCBI Taxonomy" id="52283"/>
    <lineage>
        <taxon>Eukaryota</taxon>
        <taxon>Metazoa</taxon>
        <taxon>Ecdysozoa</taxon>
        <taxon>Arthropoda</taxon>
        <taxon>Chelicerata</taxon>
        <taxon>Arachnida</taxon>
        <taxon>Acari</taxon>
        <taxon>Acariformes</taxon>
        <taxon>Sarcoptiformes</taxon>
        <taxon>Astigmata</taxon>
        <taxon>Psoroptidia</taxon>
        <taxon>Sarcoptoidea</taxon>
        <taxon>Sarcoptidae</taxon>
        <taxon>Sarcoptinae</taxon>
        <taxon>Sarcoptes</taxon>
    </lineage>
</organism>
<reference evidence="4" key="1">
    <citation type="journal article" date="2020" name="PLoS Negl. Trop. Dis.">
        <title>High-quality nuclear genome for Sarcoptes scabiei-A critical resource for a neglected parasite.</title>
        <authorList>
            <person name="Korhonen P.K."/>
            <person name="Gasser R.B."/>
            <person name="Ma G."/>
            <person name="Wang T."/>
            <person name="Stroehlein A.J."/>
            <person name="Young N.D."/>
            <person name="Ang C.S."/>
            <person name="Fernando D.D."/>
            <person name="Lu H.C."/>
            <person name="Taylor S."/>
            <person name="Reynolds S.L."/>
            <person name="Mofiz E."/>
            <person name="Najaraj S.H."/>
            <person name="Gowda H."/>
            <person name="Madugundu A."/>
            <person name="Renuse S."/>
            <person name="Holt D."/>
            <person name="Pandey A."/>
            <person name="Papenfuss A.T."/>
            <person name="Fischer K."/>
        </authorList>
    </citation>
    <scope>NUCLEOTIDE SEQUENCE [LARGE SCALE GENOMIC DNA]</scope>
</reference>
<dbReference type="InterPro" id="IPR041426">
    <property type="entry name" value="Mos1_HTH"/>
</dbReference>
<name>A0A834VHD6_SARSC</name>
<dbReference type="GO" id="GO:0044547">
    <property type="term" value="F:DNA topoisomerase binding"/>
    <property type="evidence" value="ECO:0007669"/>
    <property type="project" value="TreeGrafter"/>
</dbReference>
<dbReference type="EnsemblMetazoa" id="SSS_3314s_mrna">
    <property type="protein sequence ID" value="KAF7493633.1"/>
    <property type="gene ID" value="SSS_3314"/>
</dbReference>
<dbReference type="GO" id="GO:0000729">
    <property type="term" value="P:DNA double-strand break processing"/>
    <property type="evidence" value="ECO:0007669"/>
    <property type="project" value="TreeGrafter"/>
</dbReference>
<dbReference type="InterPro" id="IPR036397">
    <property type="entry name" value="RNaseH_sf"/>
</dbReference>
<accession>A0A834VHD6</accession>
<dbReference type="InterPro" id="IPR001888">
    <property type="entry name" value="Transposase_1"/>
</dbReference>
<gene>
    <name evidence="2" type="ORF">SSS_3314</name>
</gene>
<dbReference type="GO" id="GO:0031297">
    <property type="term" value="P:replication fork processing"/>
    <property type="evidence" value="ECO:0007669"/>
    <property type="project" value="TreeGrafter"/>
</dbReference>
<dbReference type="Gene3D" id="1.10.10.1450">
    <property type="match status" value="1"/>
</dbReference>
<dbReference type="GO" id="GO:0042800">
    <property type="term" value="F:histone H3K4 methyltransferase activity"/>
    <property type="evidence" value="ECO:0007669"/>
    <property type="project" value="TreeGrafter"/>
</dbReference>
<dbReference type="GO" id="GO:0046975">
    <property type="term" value="F:histone H3K36 methyltransferase activity"/>
    <property type="evidence" value="ECO:0007669"/>
    <property type="project" value="TreeGrafter"/>
</dbReference>
<dbReference type="Pfam" id="PF01359">
    <property type="entry name" value="Transposase_1"/>
    <property type="match status" value="1"/>
</dbReference>
<dbReference type="GO" id="GO:0044774">
    <property type="term" value="P:mitotic DNA integrity checkpoint signaling"/>
    <property type="evidence" value="ECO:0007669"/>
    <property type="project" value="TreeGrafter"/>
</dbReference>
<dbReference type="GO" id="GO:0006303">
    <property type="term" value="P:double-strand break repair via nonhomologous end joining"/>
    <property type="evidence" value="ECO:0007669"/>
    <property type="project" value="TreeGrafter"/>
</dbReference>
<evidence type="ECO:0000313" key="4">
    <source>
        <dbReference type="Proteomes" id="UP000070412"/>
    </source>
</evidence>
<dbReference type="GO" id="GO:0000014">
    <property type="term" value="F:single-stranded DNA endodeoxyribonuclease activity"/>
    <property type="evidence" value="ECO:0007669"/>
    <property type="project" value="TreeGrafter"/>
</dbReference>
<dbReference type="GO" id="GO:0035861">
    <property type="term" value="C:site of double-strand break"/>
    <property type="evidence" value="ECO:0007669"/>
    <property type="project" value="TreeGrafter"/>
</dbReference>
<dbReference type="GO" id="GO:0000793">
    <property type="term" value="C:condensed chromosome"/>
    <property type="evidence" value="ECO:0007669"/>
    <property type="project" value="TreeGrafter"/>
</dbReference>
<protein>
    <submittedName>
        <fullName evidence="2">Histone-lysine N-methyltransferase SETMAR</fullName>
    </submittedName>
</protein>
<keyword evidence="2" id="KW-0808">Transferase</keyword>
<sequence>MDMNKKKLRYILQYHYDRKDRAEKAAEKICETYGYKTISKVDAKKWYQQFAYGKVKEENEEQPSEEPIVTDSDRIKEFIESDRHASLSLIAKSLKIDQSTVQGCLQKFGLKKRYDVWLPEELTQKNLLDRINVCDWLLKRCQYDLFLQRMVTGDVKFITYENVNRKRSLSKRENPNQSLGNSSSSDDFQKVLLCVWWDYMGIIHYELLPPDQKLTADLFSEQLDRLKEAIDLKRPELAQYGVVLLYDNARPHINLNTRLKIVDLGWEVLLHPPNSPDLSPCDYYLFKSLQNSLNHVKLTSKEDVENHIVKFFNKPQDFYTNGMMGLSSKWSEVIEQNGAYLTG</sequence>
<dbReference type="EMBL" id="WVUK01000055">
    <property type="protein sequence ID" value="KAF7493633.1"/>
    <property type="molecule type" value="Genomic_DNA"/>
</dbReference>
<dbReference type="Gene3D" id="3.30.420.10">
    <property type="entry name" value="Ribonuclease H-like superfamily/Ribonuclease H"/>
    <property type="match status" value="1"/>
</dbReference>
<evidence type="ECO:0000259" key="1">
    <source>
        <dbReference type="Pfam" id="PF17906"/>
    </source>
</evidence>
<dbReference type="Proteomes" id="UP000070412">
    <property type="component" value="Unassembled WGS sequence"/>
</dbReference>
<dbReference type="AlphaFoldDB" id="A0A834VHD6"/>
<keyword evidence="2" id="KW-0489">Methyltransferase</keyword>
<reference evidence="3" key="3">
    <citation type="submission" date="2022-06" db="UniProtKB">
        <authorList>
            <consortium name="EnsemblMetazoa"/>
        </authorList>
    </citation>
    <scope>IDENTIFICATION</scope>
</reference>